<evidence type="ECO:0000313" key="1">
    <source>
        <dbReference type="EMBL" id="PYZ97668.1"/>
    </source>
</evidence>
<reference evidence="1 2" key="1">
    <citation type="submission" date="2017-10" db="EMBL/GenBank/DDBJ databases">
        <title>Bacillus sp. nov., a halophilic bacterium isolated from a Yangshapao Lake.</title>
        <authorList>
            <person name="Wang H."/>
        </authorList>
    </citation>
    <scope>NUCLEOTIDE SEQUENCE [LARGE SCALE GENOMIC DNA]</scope>
    <source>
        <strain evidence="1 2">YSP-3</strain>
    </source>
</reference>
<comment type="caution">
    <text evidence="1">The sequence shown here is derived from an EMBL/GenBank/DDBJ whole genome shotgun (WGS) entry which is preliminary data.</text>
</comment>
<accession>A0A2W0HVG2</accession>
<organism evidence="1 2">
    <name type="scientific">Alteribacter lacisalsi</name>
    <dbReference type="NCBI Taxonomy" id="2045244"/>
    <lineage>
        <taxon>Bacteria</taxon>
        <taxon>Bacillati</taxon>
        <taxon>Bacillota</taxon>
        <taxon>Bacilli</taxon>
        <taxon>Bacillales</taxon>
        <taxon>Bacillaceae</taxon>
        <taxon>Alteribacter</taxon>
    </lineage>
</organism>
<gene>
    <name evidence="1" type="ORF">CR205_03485</name>
</gene>
<name>A0A2W0HVG2_9BACI</name>
<dbReference type="EMBL" id="PDOF01000001">
    <property type="protein sequence ID" value="PYZ97668.1"/>
    <property type="molecule type" value="Genomic_DNA"/>
</dbReference>
<dbReference type="AlphaFoldDB" id="A0A2W0HVG2"/>
<sequence>MGICPHGTEIFPANVKAPESEQFGAVRYRNFSNGPGADVFLSQTVLTLGTGPRVERNIVWAESNPFTFSYNAAAGQIMTTVGGQTLMFPTIANSNFDVIQMFIRNRAPAGGQVLVTGLTLNGVPLPGTFTGGTEDTQFDIICDLKDADGNFTLSGTILLIGPQSTSQEASRVEFLVADNFL</sequence>
<dbReference type="Proteomes" id="UP000248066">
    <property type="component" value="Unassembled WGS sequence"/>
</dbReference>
<protein>
    <submittedName>
        <fullName evidence="1">Uncharacterized protein</fullName>
    </submittedName>
</protein>
<keyword evidence="2" id="KW-1185">Reference proteome</keyword>
<evidence type="ECO:0000313" key="2">
    <source>
        <dbReference type="Proteomes" id="UP000248066"/>
    </source>
</evidence>
<proteinExistence type="predicted"/>